<keyword evidence="3 7" id="KW-0699">rRNA-binding</keyword>
<dbReference type="SUPFAM" id="SSF141091">
    <property type="entry name" value="L21p-like"/>
    <property type="match status" value="1"/>
</dbReference>
<keyword evidence="9" id="KW-0150">Chloroplast</keyword>
<comment type="subcellular location">
    <subcellularLocation>
        <location evidence="7">Plastid</location>
        <location evidence="7">Chloroplast</location>
    </subcellularLocation>
</comment>
<evidence type="ECO:0000256" key="4">
    <source>
        <dbReference type="ARBA" id="ARBA00022884"/>
    </source>
</evidence>
<dbReference type="GO" id="GO:0006412">
    <property type="term" value="P:translation"/>
    <property type="evidence" value="ECO:0007669"/>
    <property type="project" value="UniProtKB-UniRule"/>
</dbReference>
<dbReference type="PANTHER" id="PTHR21349">
    <property type="entry name" value="50S RIBOSOMAL PROTEIN L21"/>
    <property type="match status" value="1"/>
</dbReference>
<dbReference type="GO" id="GO:0019843">
    <property type="term" value="F:rRNA binding"/>
    <property type="evidence" value="ECO:0007669"/>
    <property type="project" value="UniProtKB-UniRule"/>
</dbReference>
<dbReference type="InterPro" id="IPR036164">
    <property type="entry name" value="bL21-like_sf"/>
</dbReference>
<reference evidence="9" key="1">
    <citation type="submission" date="2016-10" db="EMBL/GenBank/DDBJ databases">
        <title>Chloroplast genomes as a tool to resolve red algal phylogenies: a case study in the Nemaliales.</title>
        <authorList>
            <person name="Costa J.F."/>
            <person name="Lin S.M."/>
            <person name="Macaya E.C."/>
            <person name="Fernandez-Garcia C."/>
            <person name="Verbruggen H."/>
        </authorList>
    </citation>
    <scope>NUCLEOTIDE SEQUENCE</scope>
    <source>
        <strain evidence="9">J.0256</strain>
    </source>
</reference>
<dbReference type="GO" id="GO:0003735">
    <property type="term" value="F:structural constituent of ribosome"/>
    <property type="evidence" value="ECO:0007669"/>
    <property type="project" value="InterPro"/>
</dbReference>
<organism evidence="9">
    <name type="scientific">Liagoropsis maxima</name>
    <dbReference type="NCBI Taxonomy" id="1653392"/>
    <lineage>
        <taxon>Eukaryota</taxon>
        <taxon>Rhodophyta</taxon>
        <taxon>Florideophyceae</taxon>
        <taxon>Nemaliophycidae</taxon>
        <taxon>Nemaliales</taxon>
        <taxon>Liagoraceae</taxon>
        <taxon>Liagoropsis</taxon>
    </lineage>
</organism>
<keyword evidence="6 7" id="KW-0687">Ribonucleoprotein</keyword>
<keyword evidence="2 9" id="KW-0934">Plastid</keyword>
<comment type="subunit">
    <text evidence="7 8">Part of the 50S ribosomal subunit.</text>
</comment>
<protein>
    <recommendedName>
        <fullName evidence="7">Large ribosomal subunit protein bL21c</fullName>
    </recommendedName>
</protein>
<proteinExistence type="inferred from homology"/>
<dbReference type="RefSeq" id="YP_009314434.1">
    <property type="nucleotide sequence ID" value="NC_031662.1"/>
</dbReference>
<dbReference type="EMBL" id="LT622870">
    <property type="protein sequence ID" value="SCW22688.1"/>
    <property type="molecule type" value="Genomic_DNA"/>
</dbReference>
<keyword evidence="5 7" id="KW-0689">Ribosomal protein</keyword>
<evidence type="ECO:0000313" key="9">
    <source>
        <dbReference type="EMBL" id="SCW22688.1"/>
    </source>
</evidence>
<evidence type="ECO:0000256" key="5">
    <source>
        <dbReference type="ARBA" id="ARBA00022980"/>
    </source>
</evidence>
<dbReference type="AlphaFoldDB" id="A0A1G4NVH8"/>
<dbReference type="GO" id="GO:0005762">
    <property type="term" value="C:mitochondrial large ribosomal subunit"/>
    <property type="evidence" value="ECO:0007669"/>
    <property type="project" value="TreeGrafter"/>
</dbReference>
<dbReference type="PANTHER" id="PTHR21349:SF7">
    <property type="entry name" value="LARGE RIBOSOMAL SUBUNIT PROTEIN BL21C"/>
    <property type="match status" value="1"/>
</dbReference>
<dbReference type="HAMAP" id="MF_01363">
    <property type="entry name" value="Ribosomal_bL21"/>
    <property type="match status" value="1"/>
</dbReference>
<evidence type="ECO:0000256" key="6">
    <source>
        <dbReference type="ARBA" id="ARBA00023274"/>
    </source>
</evidence>
<reference evidence="9" key="2">
    <citation type="submission" date="2016-10" db="EMBL/GenBank/DDBJ databases">
        <authorList>
            <person name="de Groot N.N."/>
        </authorList>
    </citation>
    <scope>NUCLEOTIDE SEQUENCE</scope>
    <source>
        <strain evidence="9">J.0256</strain>
    </source>
</reference>
<comment type="function">
    <text evidence="7 8">This protein binds to 23S rRNA.</text>
</comment>
<gene>
    <name evidence="7 9" type="primary">rpl21</name>
    <name evidence="9" type="ORF">J0256_18</name>
</gene>
<dbReference type="Pfam" id="PF00829">
    <property type="entry name" value="Ribosomal_L21p"/>
    <property type="match status" value="1"/>
</dbReference>
<dbReference type="NCBIfam" id="TIGR00061">
    <property type="entry name" value="L21"/>
    <property type="match status" value="1"/>
</dbReference>
<evidence type="ECO:0000256" key="7">
    <source>
        <dbReference type="HAMAP-Rule" id="MF_01363"/>
    </source>
</evidence>
<name>A0A1G4NVH8_9FLOR</name>
<dbReference type="GO" id="GO:0009507">
    <property type="term" value="C:chloroplast"/>
    <property type="evidence" value="ECO:0007669"/>
    <property type="project" value="UniProtKB-SubCell"/>
</dbReference>
<evidence type="ECO:0000256" key="1">
    <source>
        <dbReference type="ARBA" id="ARBA00008563"/>
    </source>
</evidence>
<dbReference type="GeneID" id="30000871"/>
<accession>A0A1G4NVH8</accession>
<dbReference type="InterPro" id="IPR018258">
    <property type="entry name" value="Ribosomal_bL21_CS"/>
</dbReference>
<geneLocation type="chloroplast" evidence="9"/>
<keyword evidence="4 7" id="KW-0694">RNA-binding</keyword>
<evidence type="ECO:0000256" key="8">
    <source>
        <dbReference type="RuleBase" id="RU000563"/>
    </source>
</evidence>
<dbReference type="InterPro" id="IPR028909">
    <property type="entry name" value="bL21-like"/>
</dbReference>
<evidence type="ECO:0000256" key="2">
    <source>
        <dbReference type="ARBA" id="ARBA00022640"/>
    </source>
</evidence>
<evidence type="ECO:0000256" key="3">
    <source>
        <dbReference type="ARBA" id="ARBA00022730"/>
    </source>
</evidence>
<dbReference type="PROSITE" id="PS01169">
    <property type="entry name" value="RIBOSOMAL_L21"/>
    <property type="match status" value="1"/>
</dbReference>
<dbReference type="InterPro" id="IPR001787">
    <property type="entry name" value="Ribosomal_bL21"/>
</dbReference>
<sequence>MMYAILEASGKQIWVKPGQFYDINKVTAQPGDKIRLDRILFLRKHETLIIGKPCIPKTYATCKVLKHLKGRKITVFKMKPKKNIHSKHGHRQQISRILIESIKTQTT</sequence>
<comment type="similarity">
    <text evidence="1 7 8">Belongs to the bacterial ribosomal protein bL21 family.</text>
</comment>